<evidence type="ECO:0000256" key="4">
    <source>
        <dbReference type="RuleBase" id="RU361185"/>
    </source>
</evidence>
<dbReference type="eggNOG" id="COG1501">
    <property type="taxonomic scope" value="Bacteria"/>
</dbReference>
<dbReference type="GO" id="GO:0004553">
    <property type="term" value="F:hydrolase activity, hydrolyzing O-glycosyl compounds"/>
    <property type="evidence" value="ECO:0007669"/>
    <property type="project" value="InterPro"/>
</dbReference>
<reference evidence="9 10" key="1">
    <citation type="submission" date="2015-09" db="EMBL/GenBank/DDBJ databases">
        <title>Identification and resolution of microdiversity through metagenomic sequencing of parallel consortia.</title>
        <authorList>
            <person name="Nelson W.C."/>
            <person name="Romine M.F."/>
            <person name="Lindemann S.R."/>
        </authorList>
    </citation>
    <scope>NUCLEOTIDE SEQUENCE [LARGE SCALE GENOMIC DNA]</scope>
    <source>
        <strain evidence="9">HL-49</strain>
    </source>
</reference>
<keyword evidence="2 4" id="KW-0378">Hydrolase</keyword>
<dbReference type="SUPFAM" id="SSF51011">
    <property type="entry name" value="Glycosyl hydrolase domain"/>
    <property type="match status" value="1"/>
</dbReference>
<dbReference type="Gene3D" id="2.60.40.1760">
    <property type="entry name" value="glycosyl hydrolase (family 31)"/>
    <property type="match status" value="1"/>
</dbReference>
<dbReference type="GO" id="GO:0005975">
    <property type="term" value="P:carbohydrate metabolic process"/>
    <property type="evidence" value="ECO:0007669"/>
    <property type="project" value="InterPro"/>
</dbReference>
<accession>A0A0P7YAM8</accession>
<dbReference type="EMBL" id="LJXT01000048">
    <property type="protein sequence ID" value="KPQ15700.1"/>
    <property type="molecule type" value="Genomic_DNA"/>
</dbReference>
<feature type="domain" description="DUF5110" evidence="7">
    <location>
        <begin position="683"/>
        <end position="749"/>
    </location>
</feature>
<gene>
    <name evidence="9" type="primary">malZ</name>
    <name evidence="9" type="ORF">HLUCCX10_08855</name>
</gene>
<dbReference type="PANTHER" id="PTHR22762:SF120">
    <property type="entry name" value="HETEROGLYCAN GLUCOSIDASE 1"/>
    <property type="match status" value="1"/>
</dbReference>
<organism evidence="9 10">
    <name type="scientific">Algoriphagus marincola HL-49</name>
    <dbReference type="NCBI Taxonomy" id="1305737"/>
    <lineage>
        <taxon>Bacteria</taxon>
        <taxon>Pseudomonadati</taxon>
        <taxon>Bacteroidota</taxon>
        <taxon>Cytophagia</taxon>
        <taxon>Cytophagales</taxon>
        <taxon>Cyclobacteriaceae</taxon>
        <taxon>Algoriphagus</taxon>
    </lineage>
</organism>
<evidence type="ECO:0000259" key="8">
    <source>
        <dbReference type="Pfam" id="PF21365"/>
    </source>
</evidence>
<dbReference type="CDD" id="cd14752">
    <property type="entry name" value="GH31_N"/>
    <property type="match status" value="1"/>
</dbReference>
<evidence type="ECO:0000313" key="10">
    <source>
        <dbReference type="Proteomes" id="UP000050421"/>
    </source>
</evidence>
<evidence type="ECO:0000259" key="7">
    <source>
        <dbReference type="Pfam" id="PF17137"/>
    </source>
</evidence>
<evidence type="ECO:0000256" key="1">
    <source>
        <dbReference type="ARBA" id="ARBA00007806"/>
    </source>
</evidence>
<dbReference type="InterPro" id="IPR025887">
    <property type="entry name" value="Glyco_hydro_31_N_dom"/>
</dbReference>
<dbReference type="InterPro" id="IPR013780">
    <property type="entry name" value="Glyco_hydro_b"/>
</dbReference>
<dbReference type="PANTHER" id="PTHR22762">
    <property type="entry name" value="ALPHA-GLUCOSIDASE"/>
    <property type="match status" value="1"/>
</dbReference>
<dbReference type="AlphaFoldDB" id="A0A0P7YAM8"/>
<dbReference type="PROSITE" id="PS00129">
    <property type="entry name" value="GLYCOSYL_HYDROL_F31_1"/>
    <property type="match status" value="1"/>
</dbReference>
<dbReference type="Gene3D" id="3.20.20.80">
    <property type="entry name" value="Glycosidases"/>
    <property type="match status" value="1"/>
</dbReference>
<feature type="domain" description="Glycoside hydrolase family 31 N-terminal" evidence="6">
    <location>
        <begin position="42"/>
        <end position="204"/>
    </location>
</feature>
<evidence type="ECO:0000256" key="3">
    <source>
        <dbReference type="ARBA" id="ARBA00023295"/>
    </source>
</evidence>
<evidence type="ECO:0000313" key="9">
    <source>
        <dbReference type="EMBL" id="KPQ15700.1"/>
    </source>
</evidence>
<name>A0A0P7YAM8_9BACT</name>
<evidence type="ECO:0000259" key="6">
    <source>
        <dbReference type="Pfam" id="PF13802"/>
    </source>
</evidence>
<dbReference type="SUPFAM" id="SSF51445">
    <property type="entry name" value="(Trans)glycosidases"/>
    <property type="match status" value="1"/>
</dbReference>
<dbReference type="Pfam" id="PF17137">
    <property type="entry name" value="DUF5110"/>
    <property type="match status" value="1"/>
</dbReference>
<feature type="domain" description="Glycosyl hydrolase family 31 C-terminal" evidence="8">
    <location>
        <begin position="579"/>
        <end position="665"/>
    </location>
</feature>
<evidence type="ECO:0000259" key="5">
    <source>
        <dbReference type="Pfam" id="PF01055"/>
    </source>
</evidence>
<keyword evidence="3 4" id="KW-0326">Glycosidase</keyword>
<protein>
    <submittedName>
        <fullName evidence="9">Alpha-glucosidase MalZ</fullName>
    </submittedName>
</protein>
<sequence>MQQEQTQKQIFSSSSKHQGCGSVISWEQIEEGIKGSFQRGFFRITFSKEAIARIQISQSESFEENPYSVIKSDPFYAFDLEEEEKYLHLQTETIKVQLNKVNGVIKFYDRQGHLLNEDDTLGTAWIGTEVNCYKKVQEGERFIGLGEKTGGLDRSGKAFTNWNTDFFAYGVGDDPLYMSIPFYVGIHSKGQYGIFFDNTHKSVFNFGASTNRFMYFGAEDGDMDYYFIHQASVSGIISEFTNLTGRMELPPIWSLGFQQCRYSYYPDSEVLTLAKTFRDKDMPADVIYLDIHHMEAYKVFTFDGEKFPDPKSLIKHLKSIGFRVIVIMDPGIKAEENYFPYQEGQSKDLFVKYPDGAEYQGQVWPGWCAFPDFTKNETREWWAEKMAFYTDAGVDGFWTDMNEPASWGQFTPNLIEFDFEGEGASHRKARNIYGMQMARSAQEGSKFNSPEERPFVLTRSGFAGIQRYAAAWTGDNVASEEHMLTGVRLVNSLGISGVSFAGYDVGGFAGEASKSLFARWMSIGAFSPFYRAHSMINSNDAEPWAFGEEVEEISRNYMKLRYALLPTIYSKFFSSTQTGLPICTSLAIDYPLDQKVFHSAYENQYIFCDSFLVAPVESTKEITKVYLPEDDWYYLYTDEFYAGKKEIYLDCPLNYLPVLVKAGSIFTMQNALDYTAQTNDGLLRVHVYKGGAGSEFVHYEDDGLSTNYQSGEFLVRKMSYDPDKMELNLEKPRGGFSSAFSEIEFYFHGFQLETVTLNGRSHKVEEKDFAFIGKLTEFDPLPEQEHPYHEIKNLKTLKIKNEKEEIKISGLF</sequence>
<dbReference type="Pfam" id="PF01055">
    <property type="entry name" value="Glyco_hydro_31_2nd"/>
    <property type="match status" value="1"/>
</dbReference>
<dbReference type="PATRIC" id="fig|1305737.6.peg.2400"/>
<dbReference type="InterPro" id="IPR030458">
    <property type="entry name" value="Glyco_hydro_31_AS"/>
</dbReference>
<dbReference type="CDD" id="cd06604">
    <property type="entry name" value="GH31_glucosidase_II_MalA"/>
    <property type="match status" value="1"/>
</dbReference>
<dbReference type="InterPro" id="IPR048395">
    <property type="entry name" value="Glyco_hydro_31_C"/>
</dbReference>
<dbReference type="Proteomes" id="UP000050421">
    <property type="component" value="Unassembled WGS sequence"/>
</dbReference>
<dbReference type="STRING" id="1305737.GCA_000526355_00423"/>
<dbReference type="InterPro" id="IPR033403">
    <property type="entry name" value="DUF5110"/>
</dbReference>
<dbReference type="Gene3D" id="2.60.40.1180">
    <property type="entry name" value="Golgi alpha-mannosidase II"/>
    <property type="match status" value="2"/>
</dbReference>
<comment type="caution">
    <text evidence="9">The sequence shown here is derived from an EMBL/GenBank/DDBJ whole genome shotgun (WGS) entry which is preliminary data.</text>
</comment>
<dbReference type="Pfam" id="PF21365">
    <property type="entry name" value="Glyco_hydro_31_3rd"/>
    <property type="match status" value="1"/>
</dbReference>
<dbReference type="GO" id="GO:0030246">
    <property type="term" value="F:carbohydrate binding"/>
    <property type="evidence" value="ECO:0007669"/>
    <property type="project" value="InterPro"/>
</dbReference>
<dbReference type="InterPro" id="IPR011013">
    <property type="entry name" value="Gal_mutarotase_sf_dom"/>
</dbReference>
<feature type="domain" description="Glycoside hydrolase family 31 TIM barrel" evidence="5">
    <location>
        <begin position="248"/>
        <end position="570"/>
    </location>
</feature>
<dbReference type="Pfam" id="PF13802">
    <property type="entry name" value="Gal_mutarotas_2"/>
    <property type="match status" value="1"/>
</dbReference>
<dbReference type="InterPro" id="IPR000322">
    <property type="entry name" value="Glyco_hydro_31_TIM"/>
</dbReference>
<comment type="similarity">
    <text evidence="1 4">Belongs to the glycosyl hydrolase 31 family.</text>
</comment>
<dbReference type="SUPFAM" id="SSF74650">
    <property type="entry name" value="Galactose mutarotase-like"/>
    <property type="match status" value="1"/>
</dbReference>
<dbReference type="InterPro" id="IPR017853">
    <property type="entry name" value="GH"/>
</dbReference>
<dbReference type="OrthoDB" id="176168at2"/>
<evidence type="ECO:0000256" key="2">
    <source>
        <dbReference type="ARBA" id="ARBA00022801"/>
    </source>
</evidence>
<proteinExistence type="inferred from homology"/>